<dbReference type="InterPro" id="IPR012340">
    <property type="entry name" value="NA-bd_OB-fold"/>
</dbReference>
<keyword evidence="2 5" id="KW-0812">Transmembrane</keyword>
<dbReference type="GO" id="GO:0005886">
    <property type="term" value="C:plasma membrane"/>
    <property type="evidence" value="ECO:0007669"/>
    <property type="project" value="TreeGrafter"/>
</dbReference>
<dbReference type="STRING" id="1123272.SAMN02745824_2753"/>
<dbReference type="PANTHER" id="PTHR33507:SF3">
    <property type="entry name" value="INNER MEMBRANE PROTEIN YBBJ"/>
    <property type="match status" value="1"/>
</dbReference>
<sequence>MGDFFGIEAHYAWLILGILLALAELFVPGVFLIWVAAAAFLTGIIASFVDLTFAGQLTTFGLATVASVLAGRRWYLTHDVKNEDPLLNDRAARLIGKTVTVVKPITATAGRVKVGDSEWPARGPELKKGATAKIINVENGVVVLEDNAEPQALPNS</sequence>
<keyword evidence="3 5" id="KW-1133">Transmembrane helix</keyword>
<dbReference type="InterPro" id="IPR052165">
    <property type="entry name" value="Membrane_assoc_protease"/>
</dbReference>
<feature type="domain" description="NfeD-like C-terminal" evidence="6">
    <location>
        <begin position="92"/>
        <end position="143"/>
    </location>
</feature>
<reference evidence="8" key="1">
    <citation type="submission" date="2016-11" db="EMBL/GenBank/DDBJ databases">
        <authorList>
            <person name="Varghese N."/>
            <person name="Submissions S."/>
        </authorList>
    </citation>
    <scope>NUCLEOTIDE SEQUENCE [LARGE SCALE GENOMIC DNA]</scope>
    <source>
        <strain evidence="8">DSM 22363</strain>
    </source>
</reference>
<accession>A0A1N6GB25</accession>
<evidence type="ECO:0000256" key="3">
    <source>
        <dbReference type="ARBA" id="ARBA00022989"/>
    </source>
</evidence>
<organism evidence="7 8">
    <name type="scientific">Parasphingorhabdus marina DSM 22363</name>
    <dbReference type="NCBI Taxonomy" id="1123272"/>
    <lineage>
        <taxon>Bacteria</taxon>
        <taxon>Pseudomonadati</taxon>
        <taxon>Pseudomonadota</taxon>
        <taxon>Alphaproteobacteria</taxon>
        <taxon>Sphingomonadales</taxon>
        <taxon>Sphingomonadaceae</taxon>
        <taxon>Parasphingorhabdus</taxon>
    </lineage>
</organism>
<evidence type="ECO:0000256" key="1">
    <source>
        <dbReference type="ARBA" id="ARBA00004141"/>
    </source>
</evidence>
<keyword evidence="8" id="KW-1185">Reference proteome</keyword>
<evidence type="ECO:0000256" key="4">
    <source>
        <dbReference type="ARBA" id="ARBA00023136"/>
    </source>
</evidence>
<dbReference type="OrthoDB" id="9810336at2"/>
<protein>
    <recommendedName>
        <fullName evidence="6">NfeD-like C-terminal domain-containing protein</fullName>
    </recommendedName>
</protein>
<proteinExistence type="predicted"/>
<evidence type="ECO:0000256" key="5">
    <source>
        <dbReference type="SAM" id="Phobius"/>
    </source>
</evidence>
<evidence type="ECO:0000256" key="2">
    <source>
        <dbReference type="ARBA" id="ARBA00022692"/>
    </source>
</evidence>
<feature type="transmembrane region" description="Helical" evidence="5">
    <location>
        <begin position="51"/>
        <end position="71"/>
    </location>
</feature>
<evidence type="ECO:0000313" key="7">
    <source>
        <dbReference type="EMBL" id="SIO04746.1"/>
    </source>
</evidence>
<dbReference type="AlphaFoldDB" id="A0A1N6GB25"/>
<feature type="transmembrane region" description="Helical" evidence="5">
    <location>
        <begin position="12"/>
        <end position="45"/>
    </location>
</feature>
<evidence type="ECO:0000259" key="6">
    <source>
        <dbReference type="Pfam" id="PF01957"/>
    </source>
</evidence>
<comment type="subcellular location">
    <subcellularLocation>
        <location evidence="1">Membrane</location>
        <topology evidence="1">Multi-pass membrane protein</topology>
    </subcellularLocation>
</comment>
<name>A0A1N6GB25_9SPHN</name>
<dbReference type="EMBL" id="FSQW01000002">
    <property type="protein sequence ID" value="SIO04746.1"/>
    <property type="molecule type" value="Genomic_DNA"/>
</dbReference>
<gene>
    <name evidence="7" type="ORF">SAMN02745824_2753</name>
</gene>
<dbReference type="InterPro" id="IPR002810">
    <property type="entry name" value="NfeD-like_C"/>
</dbReference>
<dbReference type="RefSeq" id="WP_074205732.1">
    <property type="nucleotide sequence ID" value="NZ_FSQW01000002.1"/>
</dbReference>
<dbReference type="Pfam" id="PF01957">
    <property type="entry name" value="NfeD"/>
    <property type="match status" value="1"/>
</dbReference>
<dbReference type="Gene3D" id="2.40.50.140">
    <property type="entry name" value="Nucleic acid-binding proteins"/>
    <property type="match status" value="1"/>
</dbReference>
<dbReference type="PANTHER" id="PTHR33507">
    <property type="entry name" value="INNER MEMBRANE PROTEIN YBBJ"/>
    <property type="match status" value="1"/>
</dbReference>
<keyword evidence="4 5" id="KW-0472">Membrane</keyword>
<evidence type="ECO:0000313" key="8">
    <source>
        <dbReference type="Proteomes" id="UP000185192"/>
    </source>
</evidence>
<dbReference type="Proteomes" id="UP000185192">
    <property type="component" value="Unassembled WGS sequence"/>
</dbReference>